<dbReference type="PROSITE" id="PS50109">
    <property type="entry name" value="HIS_KIN"/>
    <property type="match status" value="1"/>
</dbReference>
<proteinExistence type="inferred from homology"/>
<organism evidence="15 16">
    <name type="scientific">Zeimonas arvi</name>
    <dbReference type="NCBI Taxonomy" id="2498847"/>
    <lineage>
        <taxon>Bacteria</taxon>
        <taxon>Pseudomonadati</taxon>
        <taxon>Pseudomonadota</taxon>
        <taxon>Betaproteobacteria</taxon>
        <taxon>Burkholderiales</taxon>
        <taxon>Burkholderiaceae</taxon>
        <taxon>Zeimonas</taxon>
    </lineage>
</organism>
<evidence type="ECO:0000313" key="16">
    <source>
        <dbReference type="Proteomes" id="UP000321548"/>
    </source>
</evidence>
<dbReference type="InterPro" id="IPR036097">
    <property type="entry name" value="HisK_dim/P_sf"/>
</dbReference>
<comment type="similarity">
    <text evidence="3">Belongs to the sodium:solute symporter (SSF) (TC 2.A.21) family.</text>
</comment>
<feature type="transmembrane region" description="Helical" evidence="13">
    <location>
        <begin position="330"/>
        <end position="363"/>
    </location>
</feature>
<keyword evidence="11 13" id="KW-0472">Membrane</keyword>
<keyword evidence="9 13" id="KW-1133">Transmembrane helix</keyword>
<dbReference type="Gene3D" id="3.30.565.10">
    <property type="entry name" value="Histidine kinase-like ATPase, C-terminal domain"/>
    <property type="match status" value="1"/>
</dbReference>
<dbReference type="InterPro" id="IPR003594">
    <property type="entry name" value="HATPase_dom"/>
</dbReference>
<dbReference type="Pfam" id="PF02518">
    <property type="entry name" value="HATPase_c"/>
    <property type="match status" value="1"/>
</dbReference>
<dbReference type="Gene3D" id="1.10.287.130">
    <property type="match status" value="1"/>
</dbReference>
<feature type="transmembrane region" description="Helical" evidence="13">
    <location>
        <begin position="412"/>
        <end position="437"/>
    </location>
</feature>
<keyword evidence="16" id="KW-1185">Reference proteome</keyword>
<dbReference type="RefSeq" id="WP_147703536.1">
    <property type="nucleotide sequence ID" value="NZ_VDUY01000002.1"/>
</dbReference>
<feature type="transmembrane region" description="Helical" evidence="13">
    <location>
        <begin position="168"/>
        <end position="185"/>
    </location>
</feature>
<dbReference type="InterPro" id="IPR038377">
    <property type="entry name" value="Na/Glc_symporter_sf"/>
</dbReference>
<dbReference type="InterPro" id="IPR036890">
    <property type="entry name" value="HATPase_C_sf"/>
</dbReference>
<keyword evidence="7 13" id="KW-0812">Transmembrane</keyword>
<dbReference type="Pfam" id="PF00512">
    <property type="entry name" value="HisKA"/>
    <property type="match status" value="1"/>
</dbReference>
<dbReference type="GO" id="GO:0016020">
    <property type="term" value="C:membrane"/>
    <property type="evidence" value="ECO:0007669"/>
    <property type="project" value="UniProtKB-SubCell"/>
</dbReference>
<evidence type="ECO:0000256" key="5">
    <source>
        <dbReference type="ARBA" id="ARBA00022553"/>
    </source>
</evidence>
<feature type="transmembrane region" description="Helical" evidence="13">
    <location>
        <begin position="285"/>
        <end position="310"/>
    </location>
</feature>
<dbReference type="PANTHER" id="PTHR43711:SF1">
    <property type="entry name" value="HISTIDINE KINASE 1"/>
    <property type="match status" value="1"/>
</dbReference>
<dbReference type="SMART" id="SM00388">
    <property type="entry name" value="HisKA"/>
    <property type="match status" value="1"/>
</dbReference>
<dbReference type="SUPFAM" id="SSF47384">
    <property type="entry name" value="Homodimeric domain of signal transducing histidine kinase"/>
    <property type="match status" value="1"/>
</dbReference>
<feature type="transmembrane region" description="Helical" evidence="13">
    <location>
        <begin position="444"/>
        <end position="462"/>
    </location>
</feature>
<dbReference type="CDD" id="cd00082">
    <property type="entry name" value="HisKA"/>
    <property type="match status" value="1"/>
</dbReference>
<evidence type="ECO:0000256" key="3">
    <source>
        <dbReference type="ARBA" id="ARBA00006434"/>
    </source>
</evidence>
<feature type="coiled-coil region" evidence="12">
    <location>
        <begin position="635"/>
        <end position="683"/>
    </location>
</feature>
<dbReference type="EC" id="2.7.13.3" evidence="4"/>
<feature type="domain" description="Histidine kinase" evidence="14">
    <location>
        <begin position="683"/>
        <end position="902"/>
    </location>
</feature>
<evidence type="ECO:0000313" key="15">
    <source>
        <dbReference type="EMBL" id="TXL67288.1"/>
    </source>
</evidence>
<evidence type="ECO:0000256" key="13">
    <source>
        <dbReference type="SAM" id="Phobius"/>
    </source>
</evidence>
<dbReference type="SMART" id="SM00387">
    <property type="entry name" value="HATPase_c"/>
    <property type="match status" value="1"/>
</dbReference>
<dbReference type="OrthoDB" id="8573961at2"/>
<evidence type="ECO:0000256" key="9">
    <source>
        <dbReference type="ARBA" id="ARBA00022989"/>
    </source>
</evidence>
<evidence type="ECO:0000256" key="12">
    <source>
        <dbReference type="SAM" id="Coils"/>
    </source>
</evidence>
<dbReference type="PANTHER" id="PTHR43711">
    <property type="entry name" value="TWO-COMPONENT HISTIDINE KINASE"/>
    <property type="match status" value="1"/>
</dbReference>
<gene>
    <name evidence="15" type="ORF">FHP08_06690</name>
</gene>
<feature type="transmembrane region" description="Helical" evidence="13">
    <location>
        <begin position="72"/>
        <end position="89"/>
    </location>
</feature>
<name>A0A5C8P1N8_9BURK</name>
<dbReference type="PRINTS" id="PR00344">
    <property type="entry name" value="BCTRLSENSOR"/>
</dbReference>
<evidence type="ECO:0000256" key="10">
    <source>
        <dbReference type="ARBA" id="ARBA00023012"/>
    </source>
</evidence>
<feature type="transmembrane region" description="Helical" evidence="13">
    <location>
        <begin position="384"/>
        <end position="406"/>
    </location>
</feature>
<dbReference type="Pfam" id="PF00474">
    <property type="entry name" value="SSF"/>
    <property type="match status" value="1"/>
</dbReference>
<comment type="caution">
    <text evidence="15">The sequence shown here is derived from an EMBL/GenBank/DDBJ whole genome shotgun (WGS) entry which is preliminary data.</text>
</comment>
<feature type="transmembrane region" description="Helical" evidence="13">
    <location>
        <begin position="6"/>
        <end position="25"/>
    </location>
</feature>
<evidence type="ECO:0000256" key="2">
    <source>
        <dbReference type="ARBA" id="ARBA00004141"/>
    </source>
</evidence>
<dbReference type="GO" id="GO:0000155">
    <property type="term" value="F:phosphorelay sensor kinase activity"/>
    <property type="evidence" value="ECO:0007669"/>
    <property type="project" value="InterPro"/>
</dbReference>
<evidence type="ECO:0000256" key="7">
    <source>
        <dbReference type="ARBA" id="ARBA00022692"/>
    </source>
</evidence>
<dbReference type="FunFam" id="1.10.287.130:FF:000001">
    <property type="entry name" value="Two-component sensor histidine kinase"/>
    <property type="match status" value="1"/>
</dbReference>
<dbReference type="InterPro" id="IPR001734">
    <property type="entry name" value="Na/solute_symporter"/>
</dbReference>
<evidence type="ECO:0000256" key="4">
    <source>
        <dbReference type="ARBA" id="ARBA00012438"/>
    </source>
</evidence>
<dbReference type="Gene3D" id="1.20.1730.10">
    <property type="entry name" value="Sodium/glucose cotransporter"/>
    <property type="match status" value="1"/>
</dbReference>
<feature type="transmembrane region" description="Helical" evidence="13">
    <location>
        <begin position="37"/>
        <end position="60"/>
    </location>
</feature>
<evidence type="ECO:0000256" key="8">
    <source>
        <dbReference type="ARBA" id="ARBA00022777"/>
    </source>
</evidence>
<keyword evidence="8" id="KW-0418">Kinase</keyword>
<evidence type="ECO:0000256" key="11">
    <source>
        <dbReference type="ARBA" id="ARBA00023136"/>
    </source>
</evidence>
<protein>
    <recommendedName>
        <fullName evidence="4">histidine kinase</fullName>
        <ecNumber evidence="4">2.7.13.3</ecNumber>
    </recommendedName>
</protein>
<dbReference type="Proteomes" id="UP000321548">
    <property type="component" value="Unassembled WGS sequence"/>
</dbReference>
<keyword evidence="6" id="KW-0808">Transferase</keyword>
<comment type="subcellular location">
    <subcellularLocation>
        <location evidence="2">Membrane</location>
        <topology evidence="2">Multi-pass membrane protein</topology>
    </subcellularLocation>
</comment>
<keyword evidence="12" id="KW-0175">Coiled coil</keyword>
<keyword evidence="10" id="KW-0902">Two-component regulatory system</keyword>
<sequence length="915" mass="99051">MSLSQNLVLGIGLLYVTLLFAVAFVGDRRARAGRLGWLQSPLVYTLSISVYCTSWTFYGAVGSAARNGLEFATIYIGPTLVFVGWWLLLRKLVRIGRINGITSIADMVSSRYGKSASLAALVTIIALVGTTPYIALQLQAVTTSFQVIGNPVSEGLPGLPDAAPDFRMAFWIAAGMALFTILFGTRNIDAKERHHGVVAAIALEAIVKLLALVAVGALVMFGLSDGPAEVFARASPEMLHSADVFGPRWISLTLLSAAAIVCLPREFQVTVVENVDETHLRTASWLFPLYLFLLSLFVLPIAIGGLHLLPAGSDPDMFVLTLPMATGHESIALLAFLGGFSSATSMVIIACIALSTMLSNHIIMPIALRMKWVSVGPGGELRRFLLTSRRICICATLLLGFLYFRLSGNSAALASIGLIAFAGVAQVLPSLLGGLFWRQATARGAFAGLLSGAVLWAYTLFLPSFRGGFPMSADTIHEGPFAIAALRPHALFGLEGLDPLIHSLFWSLSVNTLLFVLVSLAREPSPLERLQSALFVDVFRTPAESTSALIRRSAPTYELSLLAHRILGADEARRLFEEAPADASGPGARAASVNDAFITRVERRLAGSVGAATARAMVSRVVTGETISLDELIRIADEAQQIRDYSHRIEEKSRQLETAARQLEEANERLTRLDRQKDDFLSQVSHEVRTPMASIRSFAEILLDSRDLPPSRAERFVRIIHDESIRLTRLVDSMLDLSVLERGDPPWHISRFDPELSLESAIRACEGLAARSGIRVLRGDRVRGAQVEADGDRLSQVLINLISNAIKYNDKADGIVRIDSRIAGDRYEIFVQDNGPGIPAEERERIFSEFLRGAAQARRPTPGAGLGLAISRQIMRRLGGSLTLERTDGEGATFRVALALADALSTSPGEGAPRA</sequence>
<feature type="transmembrane region" description="Helical" evidence="13">
    <location>
        <begin position="244"/>
        <end position="264"/>
    </location>
</feature>
<dbReference type="EMBL" id="VDUY01000002">
    <property type="protein sequence ID" value="TXL67288.1"/>
    <property type="molecule type" value="Genomic_DNA"/>
</dbReference>
<reference evidence="15 16" key="1">
    <citation type="submission" date="2019-06" db="EMBL/GenBank/DDBJ databases">
        <title>Quisquiliibacterium sp. nov., isolated from a maize field.</title>
        <authorList>
            <person name="Lin S.-Y."/>
            <person name="Tsai C.-F."/>
            <person name="Young C.-C."/>
        </authorList>
    </citation>
    <scope>NUCLEOTIDE SEQUENCE [LARGE SCALE GENOMIC DNA]</scope>
    <source>
        <strain evidence="15 16">CC-CFT501</strain>
    </source>
</reference>
<dbReference type="PROSITE" id="PS50283">
    <property type="entry name" value="NA_SOLUT_SYMP_3"/>
    <property type="match status" value="1"/>
</dbReference>
<dbReference type="AlphaFoldDB" id="A0A5C8P1N8"/>
<feature type="transmembrane region" description="Helical" evidence="13">
    <location>
        <begin position="197"/>
        <end position="224"/>
    </location>
</feature>
<dbReference type="CDD" id="cd10322">
    <property type="entry name" value="SLC5sbd"/>
    <property type="match status" value="1"/>
</dbReference>
<evidence type="ECO:0000259" key="14">
    <source>
        <dbReference type="PROSITE" id="PS50109"/>
    </source>
</evidence>
<dbReference type="GO" id="GO:0022857">
    <property type="term" value="F:transmembrane transporter activity"/>
    <property type="evidence" value="ECO:0007669"/>
    <property type="project" value="InterPro"/>
</dbReference>
<dbReference type="CDD" id="cd00075">
    <property type="entry name" value="HATPase"/>
    <property type="match status" value="1"/>
</dbReference>
<comment type="catalytic activity">
    <reaction evidence="1">
        <text>ATP + protein L-histidine = ADP + protein N-phospho-L-histidine.</text>
        <dbReference type="EC" id="2.7.13.3"/>
    </reaction>
</comment>
<dbReference type="SUPFAM" id="SSF55874">
    <property type="entry name" value="ATPase domain of HSP90 chaperone/DNA topoisomerase II/histidine kinase"/>
    <property type="match status" value="1"/>
</dbReference>
<accession>A0A5C8P1N8</accession>
<evidence type="ECO:0000256" key="6">
    <source>
        <dbReference type="ARBA" id="ARBA00022679"/>
    </source>
</evidence>
<evidence type="ECO:0000256" key="1">
    <source>
        <dbReference type="ARBA" id="ARBA00000085"/>
    </source>
</evidence>
<dbReference type="InterPro" id="IPR003661">
    <property type="entry name" value="HisK_dim/P_dom"/>
</dbReference>
<dbReference type="InterPro" id="IPR004358">
    <property type="entry name" value="Sig_transdc_His_kin-like_C"/>
</dbReference>
<dbReference type="InterPro" id="IPR050736">
    <property type="entry name" value="Sensor_HK_Regulatory"/>
</dbReference>
<feature type="transmembrane region" description="Helical" evidence="13">
    <location>
        <begin position="116"/>
        <end position="136"/>
    </location>
</feature>
<dbReference type="InterPro" id="IPR005467">
    <property type="entry name" value="His_kinase_dom"/>
</dbReference>
<keyword evidence="5" id="KW-0597">Phosphoprotein</keyword>